<feature type="region of interest" description="Disordered" evidence="1">
    <location>
        <begin position="1"/>
        <end position="32"/>
    </location>
</feature>
<dbReference type="Gramene" id="OGLUM03G26780.1">
    <property type="protein sequence ID" value="OGLUM03G26780.1"/>
    <property type="gene ID" value="OGLUM03G26780"/>
</dbReference>
<reference evidence="2" key="1">
    <citation type="submission" date="2015-04" db="UniProtKB">
        <authorList>
            <consortium name="EnsemblPlants"/>
        </authorList>
    </citation>
    <scope>IDENTIFICATION</scope>
</reference>
<dbReference type="AlphaFoldDB" id="A0A0D9ZAI3"/>
<name>A0A0D9ZAI3_9ORYZ</name>
<evidence type="ECO:0000313" key="3">
    <source>
        <dbReference type="Proteomes" id="UP000026961"/>
    </source>
</evidence>
<dbReference type="HOGENOM" id="CLU_1985049_0_0_1"/>
<dbReference type="EnsemblPlants" id="OGLUM03G26780.1">
    <property type="protein sequence ID" value="OGLUM03G26780.1"/>
    <property type="gene ID" value="OGLUM03G26780"/>
</dbReference>
<keyword evidence="3" id="KW-1185">Reference proteome</keyword>
<evidence type="ECO:0000313" key="2">
    <source>
        <dbReference type="EnsemblPlants" id="OGLUM03G26780.1"/>
    </source>
</evidence>
<feature type="compositionally biased region" description="Pro residues" evidence="1">
    <location>
        <begin position="15"/>
        <end position="31"/>
    </location>
</feature>
<reference evidence="2" key="2">
    <citation type="submission" date="2018-05" db="EMBL/GenBank/DDBJ databases">
        <title>OgluRS3 (Oryza glumaepatula Reference Sequence Version 3).</title>
        <authorList>
            <person name="Zhang J."/>
            <person name="Kudrna D."/>
            <person name="Lee S."/>
            <person name="Talag J."/>
            <person name="Welchert J."/>
            <person name="Wing R.A."/>
        </authorList>
    </citation>
    <scope>NUCLEOTIDE SEQUENCE [LARGE SCALE GENOMIC DNA]</scope>
</reference>
<organism evidence="2">
    <name type="scientific">Oryza glumipatula</name>
    <dbReference type="NCBI Taxonomy" id="40148"/>
    <lineage>
        <taxon>Eukaryota</taxon>
        <taxon>Viridiplantae</taxon>
        <taxon>Streptophyta</taxon>
        <taxon>Embryophyta</taxon>
        <taxon>Tracheophyta</taxon>
        <taxon>Spermatophyta</taxon>
        <taxon>Magnoliopsida</taxon>
        <taxon>Liliopsida</taxon>
        <taxon>Poales</taxon>
        <taxon>Poaceae</taxon>
        <taxon>BOP clade</taxon>
        <taxon>Oryzoideae</taxon>
        <taxon>Oryzeae</taxon>
        <taxon>Oryzinae</taxon>
        <taxon>Oryza</taxon>
    </lineage>
</organism>
<proteinExistence type="predicted"/>
<accession>A0A0D9ZAI3</accession>
<protein>
    <submittedName>
        <fullName evidence="2">Uncharacterized protein</fullName>
    </submittedName>
</protein>
<feature type="compositionally biased region" description="Basic residues" evidence="1">
    <location>
        <begin position="1"/>
        <end position="14"/>
    </location>
</feature>
<sequence>MKSGSRRRRVHPPRIHPSPPPPRPSVKPHPSPTIAAASISCCHRLIPLHPSITAAVTAASIHHRRRRRCIHVPPRAIAAAVAAVLADRSGKRAELEGEIEWEKRKEGGWERKGCRVNGEKGKVGTL</sequence>
<dbReference type="Proteomes" id="UP000026961">
    <property type="component" value="Chromosome 3"/>
</dbReference>
<evidence type="ECO:0000256" key="1">
    <source>
        <dbReference type="SAM" id="MobiDB-lite"/>
    </source>
</evidence>